<comment type="caution">
    <text evidence="2">The sequence shown here is derived from an EMBL/GenBank/DDBJ whole genome shotgun (WGS) entry which is preliminary data.</text>
</comment>
<feature type="region of interest" description="Disordered" evidence="1">
    <location>
        <begin position="1"/>
        <end position="57"/>
    </location>
</feature>
<proteinExistence type="predicted"/>
<gene>
    <name evidence="2" type="ORF">N7494_010822</name>
</gene>
<dbReference type="Proteomes" id="UP001220324">
    <property type="component" value="Unassembled WGS sequence"/>
</dbReference>
<evidence type="ECO:0000256" key="1">
    <source>
        <dbReference type="SAM" id="MobiDB-lite"/>
    </source>
</evidence>
<evidence type="ECO:0000313" key="3">
    <source>
        <dbReference type="Proteomes" id="UP001220324"/>
    </source>
</evidence>
<dbReference type="AlphaFoldDB" id="A0AAD6CIG9"/>
<reference evidence="2 3" key="1">
    <citation type="journal article" date="2023" name="IMA Fungus">
        <title>Comparative genomic study of the Penicillium genus elucidates a diverse pangenome and 15 lateral gene transfer events.</title>
        <authorList>
            <person name="Petersen C."/>
            <person name="Sorensen T."/>
            <person name="Nielsen M.R."/>
            <person name="Sondergaard T.E."/>
            <person name="Sorensen J.L."/>
            <person name="Fitzpatrick D.A."/>
            <person name="Frisvad J.C."/>
            <person name="Nielsen K.L."/>
        </authorList>
    </citation>
    <scope>NUCLEOTIDE SEQUENCE [LARGE SCALE GENOMIC DNA]</scope>
    <source>
        <strain evidence="2 3">IBT 35679</strain>
    </source>
</reference>
<sequence length="111" mass="11638">MASTAGVSALPSDVTTAPGKDKNRRGRQSSESSNSSAGGVLENMVNPETLANGGGDLITPEIARALDKKEKEGKGEGEKNSLQIKIHLDLHAKVRLELDADLYGDIVIGLL</sequence>
<evidence type="ECO:0000313" key="2">
    <source>
        <dbReference type="EMBL" id="KAJ5524172.1"/>
    </source>
</evidence>
<name>A0AAD6CIG9_9EURO</name>
<accession>A0AAD6CIG9</accession>
<protein>
    <submittedName>
        <fullName evidence="2">Uncharacterized protein</fullName>
    </submittedName>
</protein>
<keyword evidence="3" id="KW-1185">Reference proteome</keyword>
<dbReference type="EMBL" id="JAQIZZ010000008">
    <property type="protein sequence ID" value="KAJ5524172.1"/>
    <property type="molecule type" value="Genomic_DNA"/>
</dbReference>
<organism evidence="2 3">
    <name type="scientific">Penicillium frequentans</name>
    <dbReference type="NCBI Taxonomy" id="3151616"/>
    <lineage>
        <taxon>Eukaryota</taxon>
        <taxon>Fungi</taxon>
        <taxon>Dikarya</taxon>
        <taxon>Ascomycota</taxon>
        <taxon>Pezizomycotina</taxon>
        <taxon>Eurotiomycetes</taxon>
        <taxon>Eurotiomycetidae</taxon>
        <taxon>Eurotiales</taxon>
        <taxon>Aspergillaceae</taxon>
        <taxon>Penicillium</taxon>
    </lineage>
</organism>